<sequence>MATYFDNIQRSYTDVPITSEGIETMPFLEATEGVVKLFDLLNSKAFTVVQNDMNGNILKIRNRYNTDPKKNITLEKLVINEKDEKKRIATEGLMWLKRGLEFTSVALRRSLESSKSANGAEELSVSFTKAYEDTLKKFHGMLVRPVFKMAMSCCPYRKDFFEKLGEDQEKVYRQFEEWLVSFEKVVEILNNFYKEGGHDKGF</sequence>
<evidence type="ECO:0000313" key="4">
    <source>
        <dbReference type="Proteomes" id="UP000789375"/>
    </source>
</evidence>
<accession>A0A9N8V5T9</accession>
<proteinExistence type="predicted"/>
<keyword evidence="4" id="KW-1185">Reference proteome</keyword>
<dbReference type="GO" id="GO:0016020">
    <property type="term" value="C:membrane"/>
    <property type="evidence" value="ECO:0007669"/>
    <property type="project" value="TreeGrafter"/>
</dbReference>
<dbReference type="EMBL" id="CAJVPP010000028">
    <property type="protein sequence ID" value="CAG8435772.1"/>
    <property type="molecule type" value="Genomic_DNA"/>
</dbReference>
<evidence type="ECO:0000259" key="2">
    <source>
        <dbReference type="Pfam" id="PF08718"/>
    </source>
</evidence>
<dbReference type="FunFam" id="1.10.3520.10:FF:000001">
    <property type="entry name" value="Pleckstrin domain-containing family A member 8"/>
    <property type="match status" value="1"/>
</dbReference>
<gene>
    <name evidence="3" type="ORF">FMOSSE_LOCUS301</name>
</gene>
<dbReference type="PANTHER" id="PTHR10219:SF25">
    <property type="entry name" value="PLECKSTRIN HOMOLOGY DOMAIN-CONTAINING FAMILY A MEMBER 8"/>
    <property type="match status" value="1"/>
</dbReference>
<protein>
    <submittedName>
        <fullName evidence="3">13031_t:CDS:1</fullName>
    </submittedName>
</protein>
<dbReference type="GO" id="GO:0005829">
    <property type="term" value="C:cytosol"/>
    <property type="evidence" value="ECO:0007669"/>
    <property type="project" value="TreeGrafter"/>
</dbReference>
<dbReference type="Gene3D" id="1.10.3520.10">
    <property type="entry name" value="Glycolipid transfer protein"/>
    <property type="match status" value="1"/>
</dbReference>
<name>A0A9N8V5T9_FUNMO</name>
<dbReference type="PANTHER" id="PTHR10219">
    <property type="entry name" value="GLYCOLIPID TRANSFER PROTEIN-RELATED"/>
    <property type="match status" value="1"/>
</dbReference>
<dbReference type="InterPro" id="IPR036497">
    <property type="entry name" value="GLTP_sf"/>
</dbReference>
<evidence type="ECO:0000256" key="1">
    <source>
        <dbReference type="ARBA" id="ARBA00022448"/>
    </source>
</evidence>
<evidence type="ECO:0000313" key="3">
    <source>
        <dbReference type="EMBL" id="CAG8435772.1"/>
    </source>
</evidence>
<dbReference type="SUPFAM" id="SSF110004">
    <property type="entry name" value="Glycolipid transfer protein, GLTP"/>
    <property type="match status" value="1"/>
</dbReference>
<dbReference type="Proteomes" id="UP000789375">
    <property type="component" value="Unassembled WGS sequence"/>
</dbReference>
<dbReference type="InterPro" id="IPR014830">
    <property type="entry name" value="Glycolipid_transfer_prot_dom"/>
</dbReference>
<dbReference type="GO" id="GO:1902388">
    <property type="term" value="F:ceramide 1-phosphate transfer activity"/>
    <property type="evidence" value="ECO:0007669"/>
    <property type="project" value="TreeGrafter"/>
</dbReference>
<feature type="domain" description="Glycolipid transfer protein" evidence="2">
    <location>
        <begin position="22"/>
        <end position="166"/>
    </location>
</feature>
<reference evidence="3" key="1">
    <citation type="submission" date="2021-06" db="EMBL/GenBank/DDBJ databases">
        <authorList>
            <person name="Kallberg Y."/>
            <person name="Tangrot J."/>
            <person name="Rosling A."/>
        </authorList>
    </citation>
    <scope>NUCLEOTIDE SEQUENCE</scope>
    <source>
        <strain evidence="3">87-6 pot B 2015</strain>
    </source>
</reference>
<dbReference type="AlphaFoldDB" id="A0A9N8V5T9"/>
<keyword evidence="1" id="KW-0813">Transport</keyword>
<dbReference type="Pfam" id="PF08718">
    <property type="entry name" value="GLTP"/>
    <property type="match status" value="1"/>
</dbReference>
<dbReference type="GO" id="GO:1902387">
    <property type="term" value="F:ceramide 1-phosphate binding"/>
    <property type="evidence" value="ECO:0007669"/>
    <property type="project" value="TreeGrafter"/>
</dbReference>
<organism evidence="3 4">
    <name type="scientific">Funneliformis mosseae</name>
    <name type="common">Endomycorrhizal fungus</name>
    <name type="synonym">Glomus mosseae</name>
    <dbReference type="NCBI Taxonomy" id="27381"/>
    <lineage>
        <taxon>Eukaryota</taxon>
        <taxon>Fungi</taxon>
        <taxon>Fungi incertae sedis</taxon>
        <taxon>Mucoromycota</taxon>
        <taxon>Glomeromycotina</taxon>
        <taxon>Glomeromycetes</taxon>
        <taxon>Glomerales</taxon>
        <taxon>Glomeraceae</taxon>
        <taxon>Funneliformis</taxon>
    </lineage>
</organism>
<comment type="caution">
    <text evidence="3">The sequence shown here is derived from an EMBL/GenBank/DDBJ whole genome shotgun (WGS) entry which is preliminary data.</text>
</comment>